<evidence type="ECO:0000256" key="1">
    <source>
        <dbReference type="ARBA" id="ARBA00004651"/>
    </source>
</evidence>
<comment type="caution">
    <text evidence="7">The sequence shown here is derived from an EMBL/GenBank/DDBJ whole genome shotgun (WGS) entry which is preliminary data.</text>
</comment>
<evidence type="ECO:0000256" key="5">
    <source>
        <dbReference type="ARBA" id="ARBA00023136"/>
    </source>
</evidence>
<feature type="transmembrane region" description="Helical" evidence="6">
    <location>
        <begin position="211"/>
        <end position="229"/>
    </location>
</feature>
<feature type="transmembrane region" description="Helical" evidence="6">
    <location>
        <begin position="414"/>
        <end position="431"/>
    </location>
</feature>
<name>A0A0G1QW63_9BACT</name>
<feature type="transmembrane region" description="Helical" evidence="6">
    <location>
        <begin position="12"/>
        <end position="34"/>
    </location>
</feature>
<feature type="transmembrane region" description="Helical" evidence="6">
    <location>
        <begin position="111"/>
        <end position="131"/>
    </location>
</feature>
<feature type="transmembrane region" description="Helical" evidence="6">
    <location>
        <begin position="382"/>
        <end position="402"/>
    </location>
</feature>
<keyword evidence="5 6" id="KW-0472">Membrane</keyword>
<dbReference type="InterPro" id="IPR050833">
    <property type="entry name" value="Poly_Biosynth_Transport"/>
</dbReference>
<evidence type="ECO:0000256" key="3">
    <source>
        <dbReference type="ARBA" id="ARBA00022692"/>
    </source>
</evidence>
<sequence length="474" mass="52774">MSFPHALRNTIYQLLGRALSVLFGIFALGILTRYLGTEQFGWYTTVMTFLQFFAIIADFGLTLITTQMISEPNAQENHLINNIFTLRLVISIVLFGSACALIWFMPYNNEIKWGVLAASGAIFFISLQNILQGLFQKHLHMEKVALGDVLGRAIIFAGFVVAVLLKMNLMTIFLVHVAANALQFFLLYFFTARYITLHFAWHAPTIKKICTRSWPIAISMVFNLIYLKADTLILSLSHTQTEVGLYGAAYRVIEVLSAIPVMFMGIVLPLLTYHWSANKMEFKSYFQNTFDAMTLMGLPVVVGGIMVATPLMSTFAGAAFAPSGAYLQILLLALLAIFFGALSGHTIVALNKQRVMVWGYVIDAIISFILYLILIPRFGARAAAWITVFSEVFILFMTWYVVWRESHLVPRGKTFAKIIASCTAMGIILYVTRAIPLFVQISAGAGTYIGMIFATKALTPTGVRALFKHTSHAV</sequence>
<evidence type="ECO:0000256" key="2">
    <source>
        <dbReference type="ARBA" id="ARBA00022475"/>
    </source>
</evidence>
<dbReference type="PANTHER" id="PTHR30250:SF11">
    <property type="entry name" value="O-ANTIGEN TRANSPORTER-RELATED"/>
    <property type="match status" value="1"/>
</dbReference>
<dbReference type="InterPro" id="IPR002797">
    <property type="entry name" value="Polysacc_synth"/>
</dbReference>
<feature type="transmembrane region" description="Helical" evidence="6">
    <location>
        <begin position="171"/>
        <end position="190"/>
    </location>
</feature>
<keyword evidence="4 6" id="KW-1133">Transmembrane helix</keyword>
<evidence type="ECO:0000313" key="8">
    <source>
        <dbReference type="Proteomes" id="UP000034911"/>
    </source>
</evidence>
<comment type="subcellular location">
    <subcellularLocation>
        <location evidence="1">Cell membrane</location>
        <topology evidence="1">Multi-pass membrane protein</topology>
    </subcellularLocation>
</comment>
<feature type="transmembrane region" description="Helical" evidence="6">
    <location>
        <begin position="292"/>
        <end position="313"/>
    </location>
</feature>
<feature type="transmembrane region" description="Helical" evidence="6">
    <location>
        <begin position="437"/>
        <end position="458"/>
    </location>
</feature>
<evidence type="ECO:0000256" key="4">
    <source>
        <dbReference type="ARBA" id="ARBA00022989"/>
    </source>
</evidence>
<gene>
    <name evidence="7" type="ORF">UX20_C0037G0004</name>
</gene>
<dbReference type="Pfam" id="PF01943">
    <property type="entry name" value="Polysacc_synt"/>
    <property type="match status" value="1"/>
</dbReference>
<reference evidence="7 8" key="1">
    <citation type="journal article" date="2015" name="Nature">
        <title>rRNA introns, odd ribosomes, and small enigmatic genomes across a large radiation of phyla.</title>
        <authorList>
            <person name="Brown C.T."/>
            <person name="Hug L.A."/>
            <person name="Thomas B.C."/>
            <person name="Sharon I."/>
            <person name="Castelle C.J."/>
            <person name="Singh A."/>
            <person name="Wilkins M.J."/>
            <person name="Williams K.H."/>
            <person name="Banfield J.F."/>
        </authorList>
    </citation>
    <scope>NUCLEOTIDE SEQUENCE [LARGE SCALE GENOMIC DNA]</scope>
</reference>
<feature type="transmembrane region" description="Helical" evidence="6">
    <location>
        <begin position="325"/>
        <end position="350"/>
    </location>
</feature>
<dbReference type="PANTHER" id="PTHR30250">
    <property type="entry name" value="PST FAMILY PREDICTED COLANIC ACID TRANSPORTER"/>
    <property type="match status" value="1"/>
</dbReference>
<feature type="transmembrane region" description="Helical" evidence="6">
    <location>
        <begin position="40"/>
        <end position="64"/>
    </location>
</feature>
<dbReference type="AlphaFoldDB" id="A0A0G1QW63"/>
<protein>
    <submittedName>
        <fullName evidence="7">Polysaccharide biosynthesis protein</fullName>
    </submittedName>
</protein>
<feature type="transmembrane region" description="Helical" evidence="6">
    <location>
        <begin position="84"/>
        <end position="105"/>
    </location>
</feature>
<dbReference type="STRING" id="1619050.UX20_C0037G0004"/>
<evidence type="ECO:0000313" key="7">
    <source>
        <dbReference type="EMBL" id="KKU12915.1"/>
    </source>
</evidence>
<dbReference type="GO" id="GO:0005886">
    <property type="term" value="C:plasma membrane"/>
    <property type="evidence" value="ECO:0007669"/>
    <property type="project" value="UniProtKB-SubCell"/>
</dbReference>
<accession>A0A0G1QW63</accession>
<dbReference type="CDD" id="cd13128">
    <property type="entry name" value="MATE_Wzx_like"/>
    <property type="match status" value="1"/>
</dbReference>
<keyword evidence="2" id="KW-1003">Cell membrane</keyword>
<dbReference type="Proteomes" id="UP000034911">
    <property type="component" value="Unassembled WGS sequence"/>
</dbReference>
<feature type="transmembrane region" description="Helical" evidence="6">
    <location>
        <begin position="143"/>
        <end position="165"/>
    </location>
</feature>
<keyword evidence="3 6" id="KW-0812">Transmembrane</keyword>
<feature type="transmembrane region" description="Helical" evidence="6">
    <location>
        <begin position="357"/>
        <end position="376"/>
    </location>
</feature>
<organism evidence="7 8">
    <name type="scientific">Candidatus Magasanikbacteria bacterium GW2011_GWC2_45_8</name>
    <dbReference type="NCBI Taxonomy" id="1619050"/>
    <lineage>
        <taxon>Bacteria</taxon>
        <taxon>Candidatus Magasanikiibacteriota</taxon>
    </lineage>
</organism>
<proteinExistence type="predicted"/>
<feature type="transmembrane region" description="Helical" evidence="6">
    <location>
        <begin position="249"/>
        <end position="271"/>
    </location>
</feature>
<dbReference type="EMBL" id="LCLH01000037">
    <property type="protein sequence ID" value="KKU12915.1"/>
    <property type="molecule type" value="Genomic_DNA"/>
</dbReference>
<evidence type="ECO:0000256" key="6">
    <source>
        <dbReference type="SAM" id="Phobius"/>
    </source>
</evidence>